<dbReference type="RefSeq" id="XP_021884334.1">
    <property type="nucleotide sequence ID" value="XM_022020602.1"/>
</dbReference>
<evidence type="ECO:0000256" key="2">
    <source>
        <dbReference type="ARBA" id="ARBA00004286"/>
    </source>
</evidence>
<dbReference type="GO" id="GO:0005694">
    <property type="term" value="C:chromosome"/>
    <property type="evidence" value="ECO:0007669"/>
    <property type="project" value="UniProtKB-SubCell"/>
</dbReference>
<evidence type="ECO:0008006" key="14">
    <source>
        <dbReference type="Google" id="ProtNLM"/>
    </source>
</evidence>
<keyword evidence="6" id="KW-0949">S-adenosyl-L-methionine</keyword>
<evidence type="ECO:0000256" key="6">
    <source>
        <dbReference type="ARBA" id="ARBA00022691"/>
    </source>
</evidence>
<evidence type="ECO:0000256" key="5">
    <source>
        <dbReference type="ARBA" id="ARBA00022679"/>
    </source>
</evidence>
<dbReference type="EMBL" id="MCFF01000006">
    <property type="protein sequence ID" value="ORZ26571.1"/>
    <property type="molecule type" value="Genomic_DNA"/>
</dbReference>
<keyword evidence="3" id="KW-0158">Chromosome</keyword>
<dbReference type="GO" id="GO:0042054">
    <property type="term" value="F:histone methyltransferase activity"/>
    <property type="evidence" value="ECO:0007669"/>
    <property type="project" value="InterPro"/>
</dbReference>
<evidence type="ECO:0000313" key="13">
    <source>
        <dbReference type="Proteomes" id="UP000193648"/>
    </source>
</evidence>
<organism evidence="12 13">
    <name type="scientific">Lobosporangium transversale</name>
    <dbReference type="NCBI Taxonomy" id="64571"/>
    <lineage>
        <taxon>Eukaryota</taxon>
        <taxon>Fungi</taxon>
        <taxon>Fungi incertae sedis</taxon>
        <taxon>Mucoromycota</taxon>
        <taxon>Mortierellomycotina</taxon>
        <taxon>Mortierellomycetes</taxon>
        <taxon>Mortierellales</taxon>
        <taxon>Mortierellaceae</taxon>
        <taxon>Lobosporangium</taxon>
    </lineage>
</organism>
<dbReference type="PROSITE" id="PS50868">
    <property type="entry name" value="POST_SET"/>
    <property type="match status" value="1"/>
</dbReference>
<dbReference type="PROSITE" id="PS50280">
    <property type="entry name" value="SET"/>
    <property type="match status" value="1"/>
</dbReference>
<keyword evidence="13" id="KW-1185">Reference proteome</keyword>
<dbReference type="InterPro" id="IPR001214">
    <property type="entry name" value="SET_dom"/>
</dbReference>
<dbReference type="PANTHER" id="PTHR22884">
    <property type="entry name" value="SET DOMAIN PROTEINS"/>
    <property type="match status" value="1"/>
</dbReference>
<feature type="compositionally biased region" description="Basic residues" evidence="8">
    <location>
        <begin position="288"/>
        <end position="299"/>
    </location>
</feature>
<dbReference type="GO" id="GO:0005634">
    <property type="term" value="C:nucleus"/>
    <property type="evidence" value="ECO:0007669"/>
    <property type="project" value="UniProtKB-SubCell"/>
</dbReference>
<feature type="domain" description="Post-SET" evidence="10">
    <location>
        <begin position="236"/>
        <end position="252"/>
    </location>
</feature>
<dbReference type="GO" id="GO:0032259">
    <property type="term" value="P:methylation"/>
    <property type="evidence" value="ECO:0007669"/>
    <property type="project" value="UniProtKB-KW"/>
</dbReference>
<accession>A0A1Y2GXS4</accession>
<evidence type="ECO:0000259" key="9">
    <source>
        <dbReference type="PROSITE" id="PS50280"/>
    </source>
</evidence>
<dbReference type="InterPro" id="IPR046341">
    <property type="entry name" value="SET_dom_sf"/>
</dbReference>
<evidence type="ECO:0000256" key="7">
    <source>
        <dbReference type="ARBA" id="ARBA00023242"/>
    </source>
</evidence>
<dbReference type="InterPro" id="IPR006560">
    <property type="entry name" value="AWS_dom"/>
</dbReference>
<evidence type="ECO:0000313" key="12">
    <source>
        <dbReference type="EMBL" id="ORZ26571.1"/>
    </source>
</evidence>
<evidence type="ECO:0000256" key="4">
    <source>
        <dbReference type="ARBA" id="ARBA00022603"/>
    </source>
</evidence>
<evidence type="ECO:0000256" key="3">
    <source>
        <dbReference type="ARBA" id="ARBA00022454"/>
    </source>
</evidence>
<feature type="non-terminal residue" evidence="12">
    <location>
        <position position="1"/>
    </location>
</feature>
<reference evidence="12 13" key="1">
    <citation type="submission" date="2016-07" db="EMBL/GenBank/DDBJ databases">
        <title>Pervasive Adenine N6-methylation of Active Genes in Fungi.</title>
        <authorList>
            <consortium name="DOE Joint Genome Institute"/>
            <person name="Mondo S.J."/>
            <person name="Dannebaum R.O."/>
            <person name="Kuo R.C."/>
            <person name="Labutti K."/>
            <person name="Haridas S."/>
            <person name="Kuo A."/>
            <person name="Salamov A."/>
            <person name="Ahrendt S.R."/>
            <person name="Lipzen A."/>
            <person name="Sullivan W."/>
            <person name="Andreopoulos W.B."/>
            <person name="Clum A."/>
            <person name="Lindquist E."/>
            <person name="Daum C."/>
            <person name="Ramamoorthy G.K."/>
            <person name="Gryganskyi A."/>
            <person name="Culley D."/>
            <person name="Magnuson J.K."/>
            <person name="James T.Y."/>
            <person name="O'Malley M.A."/>
            <person name="Stajich J.E."/>
            <person name="Spatafora J.W."/>
            <person name="Visel A."/>
            <person name="Grigoriev I.V."/>
        </authorList>
    </citation>
    <scope>NUCLEOTIDE SEQUENCE [LARGE SCALE GENOMIC DNA]</scope>
    <source>
        <strain evidence="12 13">NRRL 3116</strain>
    </source>
</reference>
<dbReference type="Proteomes" id="UP000193648">
    <property type="component" value="Unassembled WGS sequence"/>
</dbReference>
<dbReference type="InterPro" id="IPR050777">
    <property type="entry name" value="SET2_Histone-Lys_MeTrsfase"/>
</dbReference>
<keyword evidence="5" id="KW-0808">Transferase</keyword>
<comment type="subcellular location">
    <subcellularLocation>
        <location evidence="2">Chromosome</location>
    </subcellularLocation>
    <subcellularLocation>
        <location evidence="1">Nucleus</location>
    </subcellularLocation>
</comment>
<dbReference type="Pfam" id="PF17907">
    <property type="entry name" value="AWS"/>
    <property type="match status" value="1"/>
</dbReference>
<gene>
    <name evidence="12" type="ORF">BCR41DRAFT_300963</name>
</gene>
<evidence type="ECO:0000259" key="10">
    <source>
        <dbReference type="PROSITE" id="PS50868"/>
    </source>
</evidence>
<evidence type="ECO:0000259" key="11">
    <source>
        <dbReference type="PROSITE" id="PS51215"/>
    </source>
</evidence>
<dbReference type="AlphaFoldDB" id="A0A1Y2GXS4"/>
<keyword evidence="7" id="KW-0539">Nucleus</keyword>
<proteinExistence type="predicted"/>
<dbReference type="InParanoid" id="A0A1Y2GXS4"/>
<evidence type="ECO:0000256" key="1">
    <source>
        <dbReference type="ARBA" id="ARBA00004123"/>
    </source>
</evidence>
<keyword evidence="4" id="KW-0489">Methyltransferase</keyword>
<dbReference type="SMART" id="SM00317">
    <property type="entry name" value="SET"/>
    <property type="match status" value="1"/>
</dbReference>
<dbReference type="SMART" id="SM00570">
    <property type="entry name" value="AWS"/>
    <property type="match status" value="1"/>
</dbReference>
<dbReference type="InterPro" id="IPR003616">
    <property type="entry name" value="Post-SET_dom"/>
</dbReference>
<dbReference type="SUPFAM" id="SSF82199">
    <property type="entry name" value="SET domain"/>
    <property type="match status" value="1"/>
</dbReference>
<feature type="domain" description="SET" evidence="9">
    <location>
        <begin position="112"/>
        <end position="228"/>
    </location>
</feature>
<dbReference type="Pfam" id="PF00856">
    <property type="entry name" value="SET"/>
    <property type="match status" value="1"/>
</dbReference>
<feature type="region of interest" description="Disordered" evidence="8">
    <location>
        <begin position="276"/>
        <end position="299"/>
    </location>
</feature>
<dbReference type="Gene3D" id="2.170.270.10">
    <property type="entry name" value="SET domain"/>
    <property type="match status" value="1"/>
</dbReference>
<dbReference type="GeneID" id="33562446"/>
<comment type="caution">
    <text evidence="12">The sequence shown here is derived from an EMBL/GenBank/DDBJ whole genome shotgun (WGS) entry which is preliminary data.</text>
</comment>
<dbReference type="PROSITE" id="PS51215">
    <property type="entry name" value="AWS"/>
    <property type="match status" value="1"/>
</dbReference>
<dbReference type="STRING" id="64571.A0A1Y2GXS4"/>
<evidence type="ECO:0000256" key="8">
    <source>
        <dbReference type="SAM" id="MobiDB-lite"/>
    </source>
</evidence>
<dbReference type="SMART" id="SM00508">
    <property type="entry name" value="PostSET"/>
    <property type="match status" value="1"/>
</dbReference>
<dbReference type="OrthoDB" id="422362at2759"/>
<feature type="domain" description="AWS" evidence="11">
    <location>
        <begin position="57"/>
        <end position="109"/>
    </location>
</feature>
<protein>
    <recommendedName>
        <fullName evidence="14">SET domain-containing protein</fullName>
    </recommendedName>
</protein>
<sequence>LPINYGAVLMSNQSDFCLPFDIMQAWKAGLLRKAMQPEPFIKIRSNIFVERKRRTETSPMVCHCTPPPPGAGKVGCGEDCYNRVMFYECISAHCPCGDQCSNQRFQKKHDEDHLRVIWTQERGFGIQTMAPIKKGSLVIEYRGEVISQNECHRRMKTIYKNNKNFYFLEYEKGEVVDACQKGTNARFVNHSCSPNSQIEKWFLNGEMSIGIFASQDIPAGTEISYDYNFSSFSGAQKQKCRCGAPNCRGYIGERISKSKDLPATGSGSSLAFASVSQLPSGRSGKKADARKRKAGRRKVNKVLLAL</sequence>
<name>A0A1Y2GXS4_9FUNG</name>